<accession>A0ABM7X9X1</accession>
<dbReference type="RefSeq" id="WP_248345831.1">
    <property type="nucleotide sequence ID" value="NZ_AP025592.1"/>
</dbReference>
<keyword evidence="4" id="KW-1185">Reference proteome</keyword>
<dbReference type="InterPro" id="IPR024467">
    <property type="entry name" value="Xre/MbcA/ParS-like_toxin-bd"/>
</dbReference>
<name>A0ABM7X9X1_9BACT</name>
<feature type="domain" description="Antitoxin Xre/MbcA/ParS-like toxin-binding" evidence="1">
    <location>
        <begin position="74"/>
        <end position="122"/>
    </location>
</feature>
<feature type="domain" description="Antitoxin Xre-like helix-turn-helix" evidence="2">
    <location>
        <begin position="7"/>
        <end position="70"/>
    </location>
</feature>
<dbReference type="Pfam" id="PF09722">
    <property type="entry name" value="Xre_MbcA_ParS_C"/>
    <property type="match status" value="1"/>
</dbReference>
<reference evidence="4" key="1">
    <citation type="journal article" date="2022" name="Int. J. Syst. Evol. Microbiol.">
        <title>Anaeromyxobacter oryzae sp. nov., Anaeromyxobacter diazotrophicus sp. nov. and Anaeromyxobacter paludicola sp. nov., isolated from paddy soils.</title>
        <authorList>
            <person name="Itoh H."/>
            <person name="Xu Z."/>
            <person name="Mise K."/>
            <person name="Masuda Y."/>
            <person name="Ushijima N."/>
            <person name="Hayakawa C."/>
            <person name="Shiratori Y."/>
            <person name="Senoo K."/>
        </authorList>
    </citation>
    <scope>NUCLEOTIDE SEQUENCE [LARGE SCALE GENOMIC DNA]</scope>
    <source>
        <strain evidence="4">Red630</strain>
    </source>
</reference>
<dbReference type="InterPro" id="IPR046847">
    <property type="entry name" value="Xre-like_HTH"/>
</dbReference>
<evidence type="ECO:0000259" key="2">
    <source>
        <dbReference type="Pfam" id="PF20432"/>
    </source>
</evidence>
<organism evidence="3 4">
    <name type="scientific">Anaeromyxobacter paludicola</name>
    <dbReference type="NCBI Taxonomy" id="2918171"/>
    <lineage>
        <taxon>Bacteria</taxon>
        <taxon>Pseudomonadati</taxon>
        <taxon>Myxococcota</taxon>
        <taxon>Myxococcia</taxon>
        <taxon>Myxococcales</taxon>
        <taxon>Cystobacterineae</taxon>
        <taxon>Anaeromyxobacteraceae</taxon>
        <taxon>Anaeromyxobacter</taxon>
    </lineage>
</organism>
<dbReference type="Proteomes" id="UP001162734">
    <property type="component" value="Chromosome"/>
</dbReference>
<sequence length="124" mass="13201">MRAHAPANTPEPSAVLTKATLRAASSLDVSNAELAKIIGVSAASVSRLRSSARTIAPGTKEGELALTFLRLYRSLAALLADPAKCRSWFHSQNHHLGGVPAELVRRVEGLVDATQYLDAMRGKV</sequence>
<evidence type="ECO:0000313" key="3">
    <source>
        <dbReference type="EMBL" id="BDG08646.1"/>
    </source>
</evidence>
<evidence type="ECO:0000313" key="4">
    <source>
        <dbReference type="Proteomes" id="UP001162734"/>
    </source>
</evidence>
<protein>
    <recommendedName>
        <fullName evidence="5">DUF2384 domain-containing protein</fullName>
    </recommendedName>
</protein>
<gene>
    <name evidence="3" type="ORF">AMPC_17590</name>
</gene>
<dbReference type="EMBL" id="AP025592">
    <property type="protein sequence ID" value="BDG08646.1"/>
    <property type="molecule type" value="Genomic_DNA"/>
</dbReference>
<proteinExistence type="predicted"/>
<evidence type="ECO:0008006" key="5">
    <source>
        <dbReference type="Google" id="ProtNLM"/>
    </source>
</evidence>
<evidence type="ECO:0000259" key="1">
    <source>
        <dbReference type="Pfam" id="PF09722"/>
    </source>
</evidence>
<dbReference type="Pfam" id="PF20432">
    <property type="entry name" value="Xre-like-HTH"/>
    <property type="match status" value="1"/>
</dbReference>